<gene>
    <name evidence="3" type="ORF">SAMN05421760_1011098</name>
</gene>
<evidence type="ECO:0000313" key="4">
    <source>
        <dbReference type="Proteomes" id="UP000185999"/>
    </source>
</evidence>
<dbReference type="PANTHER" id="PTHR46018:SF2">
    <property type="entry name" value="ZINC PHOSPHODIESTERASE ELAC PROTEIN 1"/>
    <property type="match status" value="1"/>
</dbReference>
<dbReference type="InterPro" id="IPR036866">
    <property type="entry name" value="RibonucZ/Hydroxyglut_hydro"/>
</dbReference>
<keyword evidence="4" id="KW-1185">Reference proteome</keyword>
<dbReference type="InterPro" id="IPR001279">
    <property type="entry name" value="Metallo-B-lactamas"/>
</dbReference>
<dbReference type="OrthoDB" id="9803916at2"/>
<dbReference type="AlphaFoldDB" id="A0A1N7JFX1"/>
<sequence>MNSIFKQNQTWLILIALLSFGLISSQIKAEENSGTRLVLLGTAGGPSIKKARAQPANAVIVNGSVYIVDAGNGVARQMALAGISAKKLRAVFITHNHTDHNADYGTLLLRAWLSGLKTPVDTFGPPPLKKMTNAYMEYMDWEIKLRIRDENRVPLQSLVRANNIEGDGVIYKDENITVTAFEVPHGAAKPSYGFRFDTPDRSIVFSGDTARSDNLIKTAKGADVLVHEVVSIHGVEAIVNRIDPGNDALKRHIIEAHTPTEEVGEVAAAAGVKKLVLNHFVPTGLPAFDNPELWIKGIRKHYQGEVVVGKDLLEID</sequence>
<dbReference type="Gene3D" id="3.60.15.10">
    <property type="entry name" value="Ribonuclease Z/Hydroxyacylglutathione hydrolase-like"/>
    <property type="match status" value="1"/>
</dbReference>
<evidence type="ECO:0000313" key="3">
    <source>
        <dbReference type="EMBL" id="SIS48245.1"/>
    </source>
</evidence>
<dbReference type="SUPFAM" id="SSF56281">
    <property type="entry name" value="Metallo-hydrolase/oxidoreductase"/>
    <property type="match status" value="1"/>
</dbReference>
<evidence type="ECO:0000259" key="2">
    <source>
        <dbReference type="SMART" id="SM00849"/>
    </source>
</evidence>
<protein>
    <submittedName>
        <fullName evidence="3">Ribonuclease BN, tRNA processing enzyme</fullName>
    </submittedName>
</protein>
<keyword evidence="1" id="KW-0378">Hydrolase</keyword>
<dbReference type="EMBL" id="FTOE01000001">
    <property type="protein sequence ID" value="SIS48245.1"/>
    <property type="molecule type" value="Genomic_DNA"/>
</dbReference>
<dbReference type="CDD" id="cd07719">
    <property type="entry name" value="arylsulfatase_AtsA-like_MBL-fold"/>
    <property type="match status" value="1"/>
</dbReference>
<dbReference type="RefSeq" id="WP_054343215.1">
    <property type="nucleotide sequence ID" value="NZ_FTOE01000001.1"/>
</dbReference>
<organism evidence="3 4">
    <name type="scientific">Neptunomonas antarctica</name>
    <dbReference type="NCBI Taxonomy" id="619304"/>
    <lineage>
        <taxon>Bacteria</taxon>
        <taxon>Pseudomonadati</taxon>
        <taxon>Pseudomonadota</taxon>
        <taxon>Gammaproteobacteria</taxon>
        <taxon>Oceanospirillales</taxon>
        <taxon>Oceanospirillaceae</taxon>
        <taxon>Neptunomonas</taxon>
    </lineage>
</organism>
<dbReference type="PANTHER" id="PTHR46018">
    <property type="entry name" value="ZINC PHOSPHODIESTERASE ELAC PROTEIN 1"/>
    <property type="match status" value="1"/>
</dbReference>
<dbReference type="SMART" id="SM00849">
    <property type="entry name" value="Lactamase_B"/>
    <property type="match status" value="1"/>
</dbReference>
<evidence type="ECO:0000256" key="1">
    <source>
        <dbReference type="ARBA" id="ARBA00022801"/>
    </source>
</evidence>
<reference evidence="4" key="1">
    <citation type="submission" date="2017-01" db="EMBL/GenBank/DDBJ databases">
        <authorList>
            <person name="Varghese N."/>
            <person name="Submissions S."/>
        </authorList>
    </citation>
    <scope>NUCLEOTIDE SEQUENCE [LARGE SCALE GENOMIC DNA]</scope>
    <source>
        <strain evidence="4">DSM 22306</strain>
    </source>
</reference>
<feature type="domain" description="Metallo-beta-lactamase" evidence="2">
    <location>
        <begin position="55"/>
        <end position="257"/>
    </location>
</feature>
<dbReference type="STRING" id="619304.SAMN05421760_1011098"/>
<name>A0A1N7JFX1_9GAMM</name>
<accession>A0A1N7JFX1</accession>
<dbReference type="Proteomes" id="UP000185999">
    <property type="component" value="Unassembled WGS sequence"/>
</dbReference>
<dbReference type="GO" id="GO:0042781">
    <property type="term" value="F:3'-tRNA processing endoribonuclease activity"/>
    <property type="evidence" value="ECO:0007669"/>
    <property type="project" value="TreeGrafter"/>
</dbReference>
<dbReference type="Pfam" id="PF12706">
    <property type="entry name" value="Lactamase_B_2"/>
    <property type="match status" value="1"/>
</dbReference>
<dbReference type="InterPro" id="IPR044094">
    <property type="entry name" value="AtsA-like_MBL-fold"/>
</dbReference>
<proteinExistence type="predicted"/>